<dbReference type="Proteomes" id="UP000646911">
    <property type="component" value="Unassembled WGS sequence"/>
</dbReference>
<evidence type="ECO:0000313" key="3">
    <source>
        <dbReference type="Proteomes" id="UP000646911"/>
    </source>
</evidence>
<sequence length="49" mass="5440">MNLNLYWILVGLALLGVMFSSIEMFFGIPIGIGGLVVLAYFWEKIFGGK</sequence>
<keyword evidence="1" id="KW-1133">Transmembrane helix</keyword>
<gene>
    <name evidence="2" type="ORF">H8L47_01260</name>
</gene>
<feature type="transmembrane region" description="Helical" evidence="1">
    <location>
        <begin position="6"/>
        <end position="39"/>
    </location>
</feature>
<proteinExistence type="predicted"/>
<organism evidence="2 3">
    <name type="scientific">Undibacterium umbellatum</name>
    <dbReference type="NCBI Taxonomy" id="2762300"/>
    <lineage>
        <taxon>Bacteria</taxon>
        <taxon>Pseudomonadati</taxon>
        <taxon>Pseudomonadota</taxon>
        <taxon>Betaproteobacteria</taxon>
        <taxon>Burkholderiales</taxon>
        <taxon>Oxalobacteraceae</taxon>
        <taxon>Undibacterium</taxon>
    </lineage>
</organism>
<evidence type="ECO:0000256" key="1">
    <source>
        <dbReference type="SAM" id="Phobius"/>
    </source>
</evidence>
<keyword evidence="1" id="KW-0472">Membrane</keyword>
<evidence type="ECO:0000313" key="2">
    <source>
        <dbReference type="EMBL" id="MBC3906186.1"/>
    </source>
</evidence>
<name>A0ABR6Z325_9BURK</name>
<keyword evidence="3" id="KW-1185">Reference proteome</keyword>
<keyword evidence="1" id="KW-0812">Transmembrane</keyword>
<accession>A0ABR6Z325</accession>
<protein>
    <submittedName>
        <fullName evidence="2">Uncharacterized protein</fullName>
    </submittedName>
</protein>
<comment type="caution">
    <text evidence="2">The sequence shown here is derived from an EMBL/GenBank/DDBJ whole genome shotgun (WGS) entry which is preliminary data.</text>
</comment>
<reference evidence="2 3" key="1">
    <citation type="submission" date="2020-08" db="EMBL/GenBank/DDBJ databases">
        <title>Novel species isolated from subtropical streams in China.</title>
        <authorList>
            <person name="Lu H."/>
        </authorList>
    </citation>
    <scope>NUCLEOTIDE SEQUENCE [LARGE SCALE GENOMIC DNA]</scope>
    <source>
        <strain evidence="2 3">NL8W</strain>
    </source>
</reference>
<dbReference type="EMBL" id="JACOFX010000001">
    <property type="protein sequence ID" value="MBC3906186.1"/>
    <property type="molecule type" value="Genomic_DNA"/>
</dbReference>